<dbReference type="RefSeq" id="WP_204021940.1">
    <property type="nucleotide sequence ID" value="NZ_BOOW01000007.1"/>
</dbReference>
<gene>
    <name evidence="1" type="ORF">Ssi02_12580</name>
</gene>
<organism evidence="1 2">
    <name type="scientific">Sinosporangium siamense</name>
    <dbReference type="NCBI Taxonomy" id="1367973"/>
    <lineage>
        <taxon>Bacteria</taxon>
        <taxon>Bacillati</taxon>
        <taxon>Actinomycetota</taxon>
        <taxon>Actinomycetes</taxon>
        <taxon>Streptosporangiales</taxon>
        <taxon>Streptosporangiaceae</taxon>
        <taxon>Sinosporangium</taxon>
    </lineage>
</organism>
<protein>
    <recommendedName>
        <fullName evidence="3">Secreted protein</fullName>
    </recommendedName>
</protein>
<dbReference type="EMBL" id="BOOW01000007">
    <property type="protein sequence ID" value="GII91027.1"/>
    <property type="molecule type" value="Genomic_DNA"/>
</dbReference>
<dbReference type="AlphaFoldDB" id="A0A919RC94"/>
<dbReference type="Proteomes" id="UP000606172">
    <property type="component" value="Unassembled WGS sequence"/>
</dbReference>
<name>A0A919RC94_9ACTN</name>
<comment type="caution">
    <text evidence="1">The sequence shown here is derived from an EMBL/GenBank/DDBJ whole genome shotgun (WGS) entry which is preliminary data.</text>
</comment>
<dbReference type="Pfam" id="PF18986">
    <property type="entry name" value="DUF5719"/>
    <property type="match status" value="1"/>
</dbReference>
<evidence type="ECO:0000313" key="1">
    <source>
        <dbReference type="EMBL" id="GII91027.1"/>
    </source>
</evidence>
<dbReference type="InterPro" id="IPR043777">
    <property type="entry name" value="DUF5719"/>
</dbReference>
<proteinExistence type="predicted"/>
<reference evidence="1" key="1">
    <citation type="submission" date="2021-01" db="EMBL/GenBank/DDBJ databases">
        <title>Whole genome shotgun sequence of Sinosporangium siamense NBRC 109515.</title>
        <authorList>
            <person name="Komaki H."/>
            <person name="Tamura T."/>
        </authorList>
    </citation>
    <scope>NUCLEOTIDE SEQUENCE</scope>
    <source>
        <strain evidence="1">NBRC 109515</strain>
    </source>
</reference>
<evidence type="ECO:0000313" key="2">
    <source>
        <dbReference type="Proteomes" id="UP000606172"/>
    </source>
</evidence>
<accession>A0A919RC94</accession>
<sequence>MKSLVENRFGLLALVLVALLAMYGVAYVTRPAHTAGGVAALPPSTQVPVDTVTTVCPAPSGETVSVVVPVAVGEAVVGSPTTIPAQGVSGVTVAEFRKEGDPLAILDRHGQVWHEAVETDAPLKIFGTGEMAGLESAYTSIETKGKRRGLSATRCADPVPTTWMIGPGPAAAAVTLHLSNPGTTPVTAEILVYSGEGPVYGETDNVVTLQPGENHRIDVAEFAPSALVLALEVRASGGRVAAMAEAVLHKNRGVDWMPHAAAPATRVVVPGVPGGGGGRELLVAAPGQSATQVEVKTLTEDGLQAVSGREVLDVPAGSVATMELSGGLGTKPGAVVITSRVPVVAGVVAAGTGSKKDTALTAGALPIDLGSVVADNRTEGKQSSHLVLSAPQTEGRVLLQMAPREGAPSDPVEVRIPAARTVNIELPHEKGASSPFAVVVTPLSGSGPVYGGRILEDRGAAGLMLSVQPLAAARSWTLVPSLTESTATVMP</sequence>
<evidence type="ECO:0008006" key="3">
    <source>
        <dbReference type="Google" id="ProtNLM"/>
    </source>
</evidence>
<keyword evidence="2" id="KW-1185">Reference proteome</keyword>